<evidence type="ECO:0000313" key="3">
    <source>
        <dbReference type="Proteomes" id="UP001465976"/>
    </source>
</evidence>
<feature type="compositionally biased region" description="Low complexity" evidence="1">
    <location>
        <begin position="24"/>
        <end position="35"/>
    </location>
</feature>
<comment type="caution">
    <text evidence="2">The sequence shown here is derived from an EMBL/GenBank/DDBJ whole genome shotgun (WGS) entry which is preliminary data.</text>
</comment>
<organism evidence="2 3">
    <name type="scientific">Marasmius crinis-equi</name>
    <dbReference type="NCBI Taxonomy" id="585013"/>
    <lineage>
        <taxon>Eukaryota</taxon>
        <taxon>Fungi</taxon>
        <taxon>Dikarya</taxon>
        <taxon>Basidiomycota</taxon>
        <taxon>Agaricomycotina</taxon>
        <taxon>Agaricomycetes</taxon>
        <taxon>Agaricomycetidae</taxon>
        <taxon>Agaricales</taxon>
        <taxon>Marasmiineae</taxon>
        <taxon>Marasmiaceae</taxon>
        <taxon>Marasmius</taxon>
    </lineage>
</organism>
<proteinExistence type="predicted"/>
<sequence length="57" mass="6100">YGKTVTSVNDLVAVSTLHFAEQTHQTTAGTTPTEQVDIEWTGEHTGLAGDVRGVKED</sequence>
<protein>
    <submittedName>
        <fullName evidence="2">Uncharacterized protein</fullName>
    </submittedName>
</protein>
<reference evidence="2 3" key="1">
    <citation type="submission" date="2024-02" db="EMBL/GenBank/DDBJ databases">
        <title>A draft genome for the cacao thread blight pathogen Marasmius crinis-equi.</title>
        <authorList>
            <person name="Cohen S.P."/>
            <person name="Baruah I.K."/>
            <person name="Amoako-Attah I."/>
            <person name="Bukari Y."/>
            <person name="Meinhardt L.W."/>
            <person name="Bailey B.A."/>
        </authorList>
    </citation>
    <scope>NUCLEOTIDE SEQUENCE [LARGE SCALE GENOMIC DNA]</scope>
    <source>
        <strain evidence="2 3">GH-76</strain>
    </source>
</reference>
<evidence type="ECO:0000256" key="1">
    <source>
        <dbReference type="SAM" id="MobiDB-lite"/>
    </source>
</evidence>
<name>A0ABR3F018_9AGAR</name>
<dbReference type="Proteomes" id="UP001465976">
    <property type="component" value="Unassembled WGS sequence"/>
</dbReference>
<feature type="region of interest" description="Disordered" evidence="1">
    <location>
        <begin position="24"/>
        <end position="57"/>
    </location>
</feature>
<keyword evidence="3" id="KW-1185">Reference proteome</keyword>
<accession>A0ABR3F018</accession>
<feature type="non-terminal residue" evidence="2">
    <location>
        <position position="1"/>
    </location>
</feature>
<evidence type="ECO:0000313" key="2">
    <source>
        <dbReference type="EMBL" id="KAL0568395.1"/>
    </source>
</evidence>
<gene>
    <name evidence="2" type="ORF">V5O48_013589</name>
</gene>
<dbReference type="EMBL" id="JBAHYK010001351">
    <property type="protein sequence ID" value="KAL0568395.1"/>
    <property type="molecule type" value="Genomic_DNA"/>
</dbReference>